<dbReference type="KEGG" id="mcun:NCTC10297_00864"/>
<sequence>MKHALLATTITLMLFGCTPTKIESTDQTTSQTTTQQTITLSNLSDETSYKQVRDTLVQYLDPSSVDTVMAWIQDYNTTIENTSLTDGFVNSEQPNYDVVQIDKLWQAKKGWFIGTNCRLNTFMLLKNTIKIGTNTPADDRLLFLDREAVETGKLLNAQELQQFNQLFARVATDATTDVTVHAKKMQAQFANIRFDDTATMLSVVMHDNLDGDYLFIGHVGVLVPAKTGYLFLEKLSFQEPYQAIQFASKDAAYDYLLNKYAIDYNQPTAQPFIMENDKLVRWAKDST</sequence>
<accession>A0A3S4QP88</accession>
<name>A0A3S4QP88_9GAMM</name>
<dbReference type="PROSITE" id="PS51257">
    <property type="entry name" value="PROKAR_LIPOPROTEIN"/>
    <property type="match status" value="1"/>
</dbReference>
<dbReference type="AlphaFoldDB" id="A0A3S4QP88"/>
<organism evidence="2 3">
    <name type="scientific">Moraxella cuniculi</name>
    <dbReference type="NCBI Taxonomy" id="34061"/>
    <lineage>
        <taxon>Bacteria</taxon>
        <taxon>Pseudomonadati</taxon>
        <taxon>Pseudomonadota</taxon>
        <taxon>Gammaproteobacteria</taxon>
        <taxon>Moraxellales</taxon>
        <taxon>Moraxellaceae</taxon>
        <taxon>Moraxella</taxon>
    </lineage>
</organism>
<dbReference type="RefSeq" id="WP_126330316.1">
    <property type="nucleotide sequence ID" value="NZ_LR134343.1"/>
</dbReference>
<evidence type="ECO:0000313" key="2">
    <source>
        <dbReference type="EMBL" id="VEG12914.1"/>
    </source>
</evidence>
<evidence type="ECO:0000259" key="1">
    <source>
        <dbReference type="Pfam" id="PF14133"/>
    </source>
</evidence>
<dbReference type="OrthoDB" id="3267930at2"/>
<evidence type="ECO:0000313" key="3">
    <source>
        <dbReference type="Proteomes" id="UP000274100"/>
    </source>
</evidence>
<gene>
    <name evidence="2" type="ORF">NCTC10297_00864</name>
</gene>
<dbReference type="Proteomes" id="UP000274100">
    <property type="component" value="Chromosome"/>
</dbReference>
<dbReference type="EMBL" id="LR134343">
    <property type="protein sequence ID" value="VEG12914.1"/>
    <property type="molecule type" value="Genomic_DNA"/>
</dbReference>
<proteinExistence type="predicted"/>
<reference evidence="2 3" key="1">
    <citation type="submission" date="2018-12" db="EMBL/GenBank/DDBJ databases">
        <authorList>
            <consortium name="Pathogen Informatics"/>
        </authorList>
    </citation>
    <scope>NUCLEOTIDE SEQUENCE [LARGE SCALE GENOMIC DNA]</scope>
    <source>
        <strain evidence="2 3">NCTC10297</strain>
    </source>
</reference>
<dbReference type="InterPro" id="IPR025389">
    <property type="entry name" value="DUF4300"/>
</dbReference>
<feature type="domain" description="DUF4300" evidence="1">
    <location>
        <begin position="40"/>
        <end position="280"/>
    </location>
</feature>
<dbReference type="Pfam" id="PF14133">
    <property type="entry name" value="DUF4300"/>
    <property type="match status" value="1"/>
</dbReference>
<protein>
    <recommendedName>
        <fullName evidence="1">DUF4300 domain-containing protein</fullName>
    </recommendedName>
</protein>